<dbReference type="Proteomes" id="UP000248148">
    <property type="component" value="Unassembled WGS sequence"/>
</dbReference>
<accession>A0A318TE94</accession>
<evidence type="ECO:0000313" key="1">
    <source>
        <dbReference type="EMBL" id="PYF03211.1"/>
    </source>
</evidence>
<comment type="caution">
    <text evidence="1">The sequence shown here is derived from an EMBL/GenBank/DDBJ whole genome shotgun (WGS) entry which is preliminary data.</text>
</comment>
<proteinExistence type="predicted"/>
<dbReference type="EMBL" id="QJTI01000008">
    <property type="protein sequence ID" value="PYF03211.1"/>
    <property type="molecule type" value="Genomic_DNA"/>
</dbReference>
<keyword evidence="2" id="KW-1185">Reference proteome</keyword>
<gene>
    <name evidence="1" type="ORF">BJ122_108141</name>
</gene>
<evidence type="ECO:0000313" key="2">
    <source>
        <dbReference type="Proteomes" id="UP000248148"/>
    </source>
</evidence>
<name>A0A318TE94_9BRAD</name>
<protein>
    <submittedName>
        <fullName evidence="1">Uncharacterized protein</fullName>
    </submittedName>
</protein>
<reference evidence="1 2" key="1">
    <citation type="submission" date="2018-06" db="EMBL/GenBank/DDBJ databases">
        <title>Genomic Encyclopedia of Archaeal and Bacterial Type Strains, Phase II (KMG-II): from individual species to whole genera.</title>
        <authorList>
            <person name="Goeker M."/>
        </authorList>
    </citation>
    <scope>NUCLEOTIDE SEQUENCE [LARGE SCALE GENOMIC DNA]</scope>
    <source>
        <strain evidence="1 2">JCM 11668</strain>
    </source>
</reference>
<dbReference type="AlphaFoldDB" id="A0A318TE94"/>
<organism evidence="1 2">
    <name type="scientific">Rhodopseudomonas faecalis</name>
    <dbReference type="NCBI Taxonomy" id="99655"/>
    <lineage>
        <taxon>Bacteria</taxon>
        <taxon>Pseudomonadati</taxon>
        <taxon>Pseudomonadota</taxon>
        <taxon>Alphaproteobacteria</taxon>
        <taxon>Hyphomicrobiales</taxon>
        <taxon>Nitrobacteraceae</taxon>
        <taxon>Rhodopseudomonas</taxon>
    </lineage>
</organism>
<sequence length="36" mass="4305">MPRERWDARCRIKRRATSFRYVSVKPPSTVITLPVM</sequence>